<reference evidence="1" key="1">
    <citation type="submission" date="2020-04" db="EMBL/GenBank/DDBJ databases">
        <authorList>
            <person name="Broberg M."/>
        </authorList>
    </citation>
    <scope>NUCLEOTIDE SEQUENCE</scope>
</reference>
<dbReference type="EMBL" id="CADEHS020000005">
    <property type="protein sequence ID" value="CAG9940357.1"/>
    <property type="molecule type" value="Genomic_DNA"/>
</dbReference>
<evidence type="ECO:0000313" key="2">
    <source>
        <dbReference type="Proteomes" id="UP000836387"/>
    </source>
</evidence>
<organism evidence="1 2">
    <name type="scientific">Clonostachys rosea f. rosea IK726</name>
    <dbReference type="NCBI Taxonomy" id="1349383"/>
    <lineage>
        <taxon>Eukaryota</taxon>
        <taxon>Fungi</taxon>
        <taxon>Dikarya</taxon>
        <taxon>Ascomycota</taxon>
        <taxon>Pezizomycotina</taxon>
        <taxon>Sordariomycetes</taxon>
        <taxon>Hypocreomycetidae</taxon>
        <taxon>Hypocreales</taxon>
        <taxon>Bionectriaceae</taxon>
        <taxon>Clonostachys</taxon>
    </lineage>
</organism>
<comment type="caution">
    <text evidence="1">The sequence shown here is derived from an EMBL/GenBank/DDBJ whole genome shotgun (WGS) entry which is preliminary data.</text>
</comment>
<reference evidence="1" key="2">
    <citation type="submission" date="2021-10" db="EMBL/GenBank/DDBJ databases">
        <authorList>
            <person name="Piombo E."/>
        </authorList>
    </citation>
    <scope>NUCLEOTIDE SEQUENCE</scope>
</reference>
<dbReference type="Proteomes" id="UP000836387">
    <property type="component" value="Unassembled WGS sequence"/>
</dbReference>
<gene>
    <name evidence="1" type="ORF">CRV2_00001769</name>
</gene>
<accession>A0ACA9THR4</accession>
<protein>
    <submittedName>
        <fullName evidence="1">Uncharacterized protein</fullName>
    </submittedName>
</protein>
<name>A0ACA9THR4_BIOOC</name>
<proteinExistence type="predicted"/>
<keyword evidence="2" id="KW-1185">Reference proteome</keyword>
<sequence>MSVTLLSSFQKQAEMGINTEPNRDFNEPKAVNGLVAQSKKPYLIVCTSPATGHFTPILRIVARLIQKGYQATFIAGDEFQAQVEAIGAECVPTPAMLTPDIIAEREKIPEGIPRLQFDLKALFVGQTPGRWETLKKTLLKVRKQHPDDEVVILTESFYLGHLPLLQGAALPEGFTKRPGIVNLHAATYIVDSIDTAPFGPGLPPDYTEEGRARNKAAKDASAEAVWGDILAYEKEVNASLGIKNDPGAHLLPFEKWVTLPDVTLQLCPKSLEYERCDFHPKVKFVGALPRVPVKAGITYPIWWDDVTRGDKKIVTVTQGTVALDYSNLVIPTLDAMAERDDVLTVAVLGAKGASLPADYKVPSNARVVDYFPYDAVLEHTDIFVMNAGYGGFIDGVTNGVPMVLGGGTADKPEVSARGEYAGVAVNLRTGSASKEQVADGVSKVFADSKFKERVVEIKKENEELDALSSIEQHIQQFASHWA</sequence>
<evidence type="ECO:0000313" key="1">
    <source>
        <dbReference type="EMBL" id="CAG9940357.1"/>
    </source>
</evidence>